<proteinExistence type="inferred from homology"/>
<dbReference type="Gene3D" id="3.40.30.10">
    <property type="entry name" value="Glutaredoxin"/>
    <property type="match status" value="1"/>
</dbReference>
<dbReference type="NCBIfam" id="TIGR00385">
    <property type="entry name" value="dsbE"/>
    <property type="match status" value="1"/>
</dbReference>
<accession>A0A1H3A5L1</accession>
<comment type="subcellular location">
    <subcellularLocation>
        <location evidence="1">Cell envelope</location>
    </subcellularLocation>
</comment>
<dbReference type="InterPro" id="IPR013766">
    <property type="entry name" value="Thioredoxin_domain"/>
</dbReference>
<dbReference type="InterPro" id="IPR013740">
    <property type="entry name" value="Redoxin"/>
</dbReference>
<dbReference type="PROSITE" id="PS51352">
    <property type="entry name" value="THIOREDOXIN_2"/>
    <property type="match status" value="1"/>
</dbReference>
<keyword evidence="3" id="KW-0201">Cytochrome c-type biogenesis</keyword>
<keyword evidence="6" id="KW-0812">Transmembrane</keyword>
<keyword evidence="6" id="KW-1133">Transmembrane helix</keyword>
<dbReference type="PANTHER" id="PTHR42852">
    <property type="entry name" value="THIOL:DISULFIDE INTERCHANGE PROTEIN DSBE"/>
    <property type="match status" value="1"/>
</dbReference>
<evidence type="ECO:0000256" key="6">
    <source>
        <dbReference type="SAM" id="Phobius"/>
    </source>
</evidence>
<evidence type="ECO:0000256" key="2">
    <source>
        <dbReference type="ARBA" id="ARBA00007758"/>
    </source>
</evidence>
<dbReference type="EMBL" id="FNOB01000012">
    <property type="protein sequence ID" value="SDX24916.1"/>
    <property type="molecule type" value="Genomic_DNA"/>
</dbReference>
<reference evidence="8 9" key="1">
    <citation type="submission" date="2016-10" db="EMBL/GenBank/DDBJ databases">
        <authorList>
            <person name="Varghese N."/>
            <person name="Submissions S."/>
        </authorList>
    </citation>
    <scope>NUCLEOTIDE SEQUENCE [LARGE SCALE GENOMIC DNA]</scope>
    <source>
        <strain evidence="8 9">DSM 24802</strain>
    </source>
</reference>
<dbReference type="SUPFAM" id="SSF52833">
    <property type="entry name" value="Thioredoxin-like"/>
    <property type="match status" value="1"/>
</dbReference>
<dbReference type="PANTHER" id="PTHR42852:SF6">
    <property type="entry name" value="THIOL:DISULFIDE INTERCHANGE PROTEIN DSBE"/>
    <property type="match status" value="1"/>
</dbReference>
<keyword evidence="4" id="KW-1015">Disulfide bond</keyword>
<gene>
    <name evidence="8" type="ORF">SAMN05444006_112100</name>
</gene>
<dbReference type="InterPro" id="IPR017937">
    <property type="entry name" value="Thioredoxin_CS"/>
</dbReference>
<comment type="similarity">
    <text evidence="2">Belongs to the thioredoxin family. DsbE subfamily.</text>
</comment>
<dbReference type="InterPro" id="IPR050553">
    <property type="entry name" value="Thioredoxin_ResA/DsbE_sf"/>
</dbReference>
<evidence type="ECO:0000256" key="5">
    <source>
        <dbReference type="ARBA" id="ARBA00023284"/>
    </source>
</evidence>
<evidence type="ECO:0000313" key="9">
    <source>
        <dbReference type="Proteomes" id="UP000199541"/>
    </source>
</evidence>
<evidence type="ECO:0000256" key="4">
    <source>
        <dbReference type="ARBA" id="ARBA00023157"/>
    </source>
</evidence>
<evidence type="ECO:0000256" key="1">
    <source>
        <dbReference type="ARBA" id="ARBA00004196"/>
    </source>
</evidence>
<evidence type="ECO:0000313" key="8">
    <source>
        <dbReference type="EMBL" id="SDX24916.1"/>
    </source>
</evidence>
<dbReference type="CDD" id="cd03010">
    <property type="entry name" value="TlpA_like_DsbE"/>
    <property type="match status" value="1"/>
</dbReference>
<feature type="transmembrane region" description="Helical" evidence="6">
    <location>
        <begin position="6"/>
        <end position="26"/>
    </location>
</feature>
<organism evidence="8 9">
    <name type="scientific">Allgaiera indica</name>
    <dbReference type="NCBI Taxonomy" id="765699"/>
    <lineage>
        <taxon>Bacteria</taxon>
        <taxon>Pseudomonadati</taxon>
        <taxon>Pseudomonadota</taxon>
        <taxon>Alphaproteobacteria</taxon>
        <taxon>Rhodobacterales</taxon>
        <taxon>Paracoccaceae</taxon>
        <taxon>Allgaiera</taxon>
    </lineage>
</organism>
<keyword evidence="5" id="KW-0676">Redox-active center</keyword>
<protein>
    <submittedName>
        <fullName evidence="8">Cytochrome c biogenesis protein CcmG, thiol:disulfide interchange protein DsbE</fullName>
    </submittedName>
</protein>
<dbReference type="RefSeq" id="WP_035846472.1">
    <property type="nucleotide sequence ID" value="NZ_BNAB01000012.1"/>
</dbReference>
<evidence type="ECO:0000256" key="3">
    <source>
        <dbReference type="ARBA" id="ARBA00022748"/>
    </source>
</evidence>
<sequence length="192" mass="20319">MARISALAILPPVIFAGLAVMFYVSMNRDQQTLPSMIVGKEAPPVVLTQLGDSPPFTDATLRNGKAKLVNYFASWCAPCRAEAPTLAKIAASGVTIYGVNYKDKPADALGFLARYGMPYTAMGADARGQMAINWGVYGVPETYVIDGQGKVLLRFPGPITESVWHQMIEPALARAKADGTAATPAPADGTAN</sequence>
<dbReference type="InterPro" id="IPR004799">
    <property type="entry name" value="Periplasmic_diS_OxRdtase_DsbE"/>
</dbReference>
<evidence type="ECO:0000259" key="7">
    <source>
        <dbReference type="PROSITE" id="PS51352"/>
    </source>
</evidence>
<keyword evidence="9" id="KW-1185">Reference proteome</keyword>
<dbReference type="Pfam" id="PF08534">
    <property type="entry name" value="Redoxin"/>
    <property type="match status" value="1"/>
</dbReference>
<dbReference type="InterPro" id="IPR036249">
    <property type="entry name" value="Thioredoxin-like_sf"/>
</dbReference>
<dbReference type="Proteomes" id="UP000199541">
    <property type="component" value="Unassembled WGS sequence"/>
</dbReference>
<keyword evidence="6" id="KW-0472">Membrane</keyword>
<dbReference type="PROSITE" id="PS00194">
    <property type="entry name" value="THIOREDOXIN_1"/>
    <property type="match status" value="1"/>
</dbReference>
<name>A0A1H3A5L1_9RHOB</name>
<comment type="caution">
    <text evidence="8">The sequence shown here is derived from an EMBL/GenBank/DDBJ whole genome shotgun (WGS) entry which is preliminary data.</text>
</comment>
<feature type="domain" description="Thioredoxin" evidence="7">
    <location>
        <begin position="36"/>
        <end position="173"/>
    </location>
</feature>